<dbReference type="EMBL" id="CAADFL010000084">
    <property type="protein sequence ID" value="VFK08871.1"/>
    <property type="molecule type" value="Genomic_DNA"/>
</dbReference>
<evidence type="ECO:0000313" key="3">
    <source>
        <dbReference type="EMBL" id="VFK08871.1"/>
    </source>
</evidence>
<proteinExistence type="predicted"/>
<gene>
    <name evidence="1" type="ORF">BECKFM1743A_GA0114220_100917</name>
    <name evidence="3" type="ORF">BECKFM1743B_GA0114221_100846</name>
    <name evidence="2" type="ORF">BECKFM1743C_GA0114222_100957</name>
</gene>
<sequence length="60" mass="6723">MVEGLDAAACYLRPQLVVETLRELRWGVDDGISLRKNQSEISALYSTVIPTGISLWFSRP</sequence>
<accession>A0A450VVM3</accession>
<reference evidence="3" key="1">
    <citation type="submission" date="2019-02" db="EMBL/GenBank/DDBJ databases">
        <authorList>
            <person name="Gruber-Vodicka R. H."/>
            <person name="Seah K. B. B."/>
        </authorList>
    </citation>
    <scope>NUCLEOTIDE SEQUENCE</scope>
    <source>
        <strain evidence="1">BECK_BZ163</strain>
        <strain evidence="3">BECK_BZ164</strain>
        <strain evidence="2">BECK_BZ165</strain>
    </source>
</reference>
<evidence type="ECO:0000313" key="1">
    <source>
        <dbReference type="EMBL" id="VFJ51144.1"/>
    </source>
</evidence>
<dbReference type="AlphaFoldDB" id="A0A450VVM3"/>
<dbReference type="EMBL" id="CAADFA010000095">
    <property type="protein sequence ID" value="VFJ51269.1"/>
    <property type="molecule type" value="Genomic_DNA"/>
</dbReference>
<dbReference type="EMBL" id="CAADEZ010000091">
    <property type="protein sequence ID" value="VFJ51144.1"/>
    <property type="molecule type" value="Genomic_DNA"/>
</dbReference>
<organism evidence="3">
    <name type="scientific">Candidatus Kentrum sp. FM</name>
    <dbReference type="NCBI Taxonomy" id="2126340"/>
    <lineage>
        <taxon>Bacteria</taxon>
        <taxon>Pseudomonadati</taxon>
        <taxon>Pseudomonadota</taxon>
        <taxon>Gammaproteobacteria</taxon>
        <taxon>Candidatus Kentrum</taxon>
    </lineage>
</organism>
<evidence type="ECO:0000313" key="2">
    <source>
        <dbReference type="EMBL" id="VFJ51269.1"/>
    </source>
</evidence>
<name>A0A450VVM3_9GAMM</name>
<protein>
    <submittedName>
        <fullName evidence="3">Uncharacterized protein</fullName>
    </submittedName>
</protein>